<gene>
    <name evidence="1" type="ORF">HYN59_00175</name>
</gene>
<organism evidence="1 2">
    <name type="scientific">Flavobacterium album</name>
    <dbReference type="NCBI Taxonomy" id="2175091"/>
    <lineage>
        <taxon>Bacteria</taxon>
        <taxon>Pseudomonadati</taxon>
        <taxon>Bacteroidota</taxon>
        <taxon>Flavobacteriia</taxon>
        <taxon>Flavobacteriales</taxon>
        <taxon>Flavobacteriaceae</taxon>
        <taxon>Flavobacterium</taxon>
    </lineage>
</organism>
<dbReference type="KEGG" id="falb:HYN59_00175"/>
<accession>A0A2S1QTA0</accession>
<sequence>MIGCRKSNNEQTSPETKVIAAKTTVKAVTDPLEEIASNYKVRVLPVSLPNGKSRAGNDTYSIKIDNLNLDTKKPYSPSFIASKAAVIIFRSFNEKEKKDIRIIDITVNSIFKTETITYKVHDLEKIDPYLKIARSAVGFYIAGNHKGFYSLTDPAYIPMPDDDSAFNDDRKKFSEAIEGVRKIEDDGFEFDTEEGLKVIRFYYTTLSSGKKKLEWEVIFLDNDDKPKIAGFHVIP</sequence>
<proteinExistence type="predicted"/>
<evidence type="ECO:0000313" key="1">
    <source>
        <dbReference type="EMBL" id="AWH83625.1"/>
    </source>
</evidence>
<dbReference type="Proteomes" id="UP000244929">
    <property type="component" value="Chromosome"/>
</dbReference>
<evidence type="ECO:0000313" key="2">
    <source>
        <dbReference type="Proteomes" id="UP000244929"/>
    </source>
</evidence>
<name>A0A2S1QTA0_9FLAO</name>
<keyword evidence="2" id="KW-1185">Reference proteome</keyword>
<dbReference type="AlphaFoldDB" id="A0A2S1QTA0"/>
<protein>
    <submittedName>
        <fullName evidence="1">Uncharacterized protein</fullName>
    </submittedName>
</protein>
<reference evidence="1 2" key="1">
    <citation type="submission" date="2018-04" db="EMBL/GenBank/DDBJ databases">
        <title>Genome sequencing of Flavobacterium sp. HYN0059.</title>
        <authorList>
            <person name="Yi H."/>
            <person name="Baek C."/>
        </authorList>
    </citation>
    <scope>NUCLEOTIDE SEQUENCE [LARGE SCALE GENOMIC DNA]</scope>
    <source>
        <strain evidence="1 2">HYN0059</strain>
    </source>
</reference>
<dbReference type="EMBL" id="CP029186">
    <property type="protein sequence ID" value="AWH83625.1"/>
    <property type="molecule type" value="Genomic_DNA"/>
</dbReference>